<gene>
    <name evidence="1" type="ORF">ACFQO7_14805</name>
</gene>
<proteinExistence type="predicted"/>
<keyword evidence="2" id="KW-1185">Reference proteome</keyword>
<dbReference type="EMBL" id="JBHTAC010000013">
    <property type="protein sequence ID" value="MFC7243742.1"/>
    <property type="molecule type" value="Genomic_DNA"/>
</dbReference>
<accession>A0ABW2GYG4</accession>
<protein>
    <submittedName>
        <fullName evidence="1">Uncharacterized protein</fullName>
    </submittedName>
</protein>
<organism evidence="1 2">
    <name type="scientific">Catellatospora aurea</name>
    <dbReference type="NCBI Taxonomy" id="1337874"/>
    <lineage>
        <taxon>Bacteria</taxon>
        <taxon>Bacillati</taxon>
        <taxon>Actinomycetota</taxon>
        <taxon>Actinomycetes</taxon>
        <taxon>Micromonosporales</taxon>
        <taxon>Micromonosporaceae</taxon>
        <taxon>Catellatospora</taxon>
    </lineage>
</organism>
<reference evidence="2" key="1">
    <citation type="journal article" date="2019" name="Int. J. Syst. Evol. Microbiol.">
        <title>The Global Catalogue of Microorganisms (GCM) 10K type strain sequencing project: providing services to taxonomists for standard genome sequencing and annotation.</title>
        <authorList>
            <consortium name="The Broad Institute Genomics Platform"/>
            <consortium name="The Broad Institute Genome Sequencing Center for Infectious Disease"/>
            <person name="Wu L."/>
            <person name="Ma J."/>
        </authorList>
    </citation>
    <scope>NUCLEOTIDE SEQUENCE [LARGE SCALE GENOMIC DNA]</scope>
    <source>
        <strain evidence="2">CGMCC 1.9106</strain>
    </source>
</reference>
<dbReference type="Proteomes" id="UP001596392">
    <property type="component" value="Unassembled WGS sequence"/>
</dbReference>
<evidence type="ECO:0000313" key="2">
    <source>
        <dbReference type="Proteomes" id="UP001596392"/>
    </source>
</evidence>
<sequence length="120" mass="13041">MDRDQLIELLGGEGEAFLACRRALSSGARFWVDADALRASHFLAIYRRREEGVRRAGIPVLGFAAAVDALRAHGERPLRLGAVDLTDGTYHFQLFLDEDLTTVVACLGVDQTLGRSVIGG</sequence>
<name>A0ABW2GYG4_9ACTN</name>
<evidence type="ECO:0000313" key="1">
    <source>
        <dbReference type="EMBL" id="MFC7243742.1"/>
    </source>
</evidence>
<comment type="caution">
    <text evidence="1">The sequence shown here is derived from an EMBL/GenBank/DDBJ whole genome shotgun (WGS) entry which is preliminary data.</text>
</comment>
<dbReference type="RefSeq" id="WP_376806866.1">
    <property type="nucleotide sequence ID" value="NZ_JBHTAC010000013.1"/>
</dbReference>